<keyword evidence="2" id="KW-1185">Reference proteome</keyword>
<reference evidence="1" key="2">
    <citation type="submission" date="2023-05" db="EMBL/GenBank/DDBJ databases">
        <authorList>
            <person name="Fouks B."/>
        </authorList>
    </citation>
    <scope>NUCLEOTIDE SEQUENCE</scope>
    <source>
        <strain evidence="1">Stay&amp;Tobe</strain>
        <tissue evidence="1">Testes</tissue>
    </source>
</reference>
<accession>A0AAD8AEG4</accession>
<feature type="non-terminal residue" evidence="1">
    <location>
        <position position="1"/>
    </location>
</feature>
<sequence>NFIHNMFHKCNDCNQSLAFLFRFQECNISFQLLNMRNYKRKTEKSTTPLDVMDRATNLVENSYGKVGLYFILSCFLQ</sequence>
<protein>
    <submittedName>
        <fullName evidence="1">Uncharacterized protein</fullName>
    </submittedName>
</protein>
<organism evidence="1 2">
    <name type="scientific">Diploptera punctata</name>
    <name type="common">Pacific beetle cockroach</name>
    <dbReference type="NCBI Taxonomy" id="6984"/>
    <lineage>
        <taxon>Eukaryota</taxon>
        <taxon>Metazoa</taxon>
        <taxon>Ecdysozoa</taxon>
        <taxon>Arthropoda</taxon>
        <taxon>Hexapoda</taxon>
        <taxon>Insecta</taxon>
        <taxon>Pterygota</taxon>
        <taxon>Neoptera</taxon>
        <taxon>Polyneoptera</taxon>
        <taxon>Dictyoptera</taxon>
        <taxon>Blattodea</taxon>
        <taxon>Blaberoidea</taxon>
        <taxon>Blaberidae</taxon>
        <taxon>Diplopterinae</taxon>
        <taxon>Diploptera</taxon>
    </lineage>
</organism>
<dbReference type="AlphaFoldDB" id="A0AAD8AEG4"/>
<evidence type="ECO:0000313" key="2">
    <source>
        <dbReference type="Proteomes" id="UP001233999"/>
    </source>
</evidence>
<evidence type="ECO:0000313" key="1">
    <source>
        <dbReference type="EMBL" id="KAJ9597560.1"/>
    </source>
</evidence>
<dbReference type="EMBL" id="JASPKZ010001600">
    <property type="protein sequence ID" value="KAJ9597560.1"/>
    <property type="molecule type" value="Genomic_DNA"/>
</dbReference>
<proteinExistence type="predicted"/>
<feature type="non-terminal residue" evidence="1">
    <location>
        <position position="77"/>
    </location>
</feature>
<comment type="caution">
    <text evidence="1">The sequence shown here is derived from an EMBL/GenBank/DDBJ whole genome shotgun (WGS) entry which is preliminary data.</text>
</comment>
<dbReference type="Proteomes" id="UP001233999">
    <property type="component" value="Unassembled WGS sequence"/>
</dbReference>
<gene>
    <name evidence="1" type="ORF">L9F63_011561</name>
</gene>
<name>A0AAD8AEG4_DIPPU</name>
<reference evidence="1" key="1">
    <citation type="journal article" date="2023" name="IScience">
        <title>Live-bearing cockroach genome reveals convergent evolutionary mechanisms linked to viviparity in insects and beyond.</title>
        <authorList>
            <person name="Fouks B."/>
            <person name="Harrison M.C."/>
            <person name="Mikhailova A.A."/>
            <person name="Marchal E."/>
            <person name="English S."/>
            <person name="Carruthers M."/>
            <person name="Jennings E.C."/>
            <person name="Chiamaka E.L."/>
            <person name="Frigard R.A."/>
            <person name="Pippel M."/>
            <person name="Attardo G.M."/>
            <person name="Benoit J.B."/>
            <person name="Bornberg-Bauer E."/>
            <person name="Tobe S.S."/>
        </authorList>
    </citation>
    <scope>NUCLEOTIDE SEQUENCE</scope>
    <source>
        <strain evidence="1">Stay&amp;Tobe</strain>
    </source>
</reference>